<dbReference type="Pfam" id="PF00581">
    <property type="entry name" value="Rhodanese"/>
    <property type="match status" value="1"/>
</dbReference>
<evidence type="ECO:0000256" key="3">
    <source>
        <dbReference type="SAM" id="MobiDB-lite"/>
    </source>
</evidence>
<evidence type="ECO:0000313" key="7">
    <source>
        <dbReference type="WBParaSite" id="Gr19_v10_g17758.t1"/>
    </source>
</evidence>
<proteinExistence type="predicted"/>
<feature type="compositionally biased region" description="Polar residues" evidence="3">
    <location>
        <begin position="44"/>
        <end position="69"/>
    </location>
</feature>
<feature type="domain" description="Rhodanese" evidence="5">
    <location>
        <begin position="550"/>
        <end position="631"/>
    </location>
</feature>
<organism evidence="6 7">
    <name type="scientific">Globodera rostochiensis</name>
    <name type="common">Golden nematode worm</name>
    <name type="synonym">Heterodera rostochiensis</name>
    <dbReference type="NCBI Taxonomy" id="31243"/>
    <lineage>
        <taxon>Eukaryota</taxon>
        <taxon>Metazoa</taxon>
        <taxon>Ecdysozoa</taxon>
        <taxon>Nematoda</taxon>
        <taxon>Chromadorea</taxon>
        <taxon>Rhabditida</taxon>
        <taxon>Tylenchina</taxon>
        <taxon>Tylenchomorpha</taxon>
        <taxon>Tylenchoidea</taxon>
        <taxon>Heteroderidae</taxon>
        <taxon>Heteroderinae</taxon>
        <taxon>Globodera</taxon>
    </lineage>
</organism>
<keyword evidence="4" id="KW-0812">Transmembrane</keyword>
<evidence type="ECO:0000313" key="6">
    <source>
        <dbReference type="Proteomes" id="UP000887572"/>
    </source>
</evidence>
<evidence type="ECO:0000256" key="2">
    <source>
        <dbReference type="ARBA" id="ARBA00022737"/>
    </source>
</evidence>
<evidence type="ECO:0000256" key="4">
    <source>
        <dbReference type="SAM" id="Phobius"/>
    </source>
</evidence>
<dbReference type="InterPro" id="IPR036873">
    <property type="entry name" value="Rhodanese-like_dom_sf"/>
</dbReference>
<feature type="region of interest" description="Disordered" evidence="3">
    <location>
        <begin position="108"/>
        <end position="192"/>
    </location>
</feature>
<keyword evidence="6" id="KW-1185">Reference proteome</keyword>
<feature type="domain" description="Rhodanese" evidence="5">
    <location>
        <begin position="404"/>
        <end position="468"/>
    </location>
</feature>
<feature type="region of interest" description="Disordered" evidence="3">
    <location>
        <begin position="44"/>
        <end position="73"/>
    </location>
</feature>
<dbReference type="PANTHER" id="PTHR11364:SF30">
    <property type="entry name" value="RHODANESE DOMAIN-CONTAINING PROTEIN"/>
    <property type="match status" value="1"/>
</dbReference>
<keyword evidence="2" id="KW-0677">Repeat</keyword>
<keyword evidence="4" id="KW-1133">Transmembrane helix</keyword>
<feature type="region of interest" description="Disordered" evidence="3">
    <location>
        <begin position="1"/>
        <end position="26"/>
    </location>
</feature>
<dbReference type="GO" id="GO:0005739">
    <property type="term" value="C:mitochondrion"/>
    <property type="evidence" value="ECO:0007669"/>
    <property type="project" value="TreeGrafter"/>
</dbReference>
<dbReference type="SMART" id="SM00450">
    <property type="entry name" value="RHOD"/>
    <property type="match status" value="1"/>
</dbReference>
<feature type="transmembrane region" description="Helical" evidence="4">
    <location>
        <begin position="218"/>
        <end position="242"/>
    </location>
</feature>
<feature type="compositionally biased region" description="Pro residues" evidence="3">
    <location>
        <begin position="182"/>
        <end position="192"/>
    </location>
</feature>
<evidence type="ECO:0000259" key="5">
    <source>
        <dbReference type="PROSITE" id="PS50206"/>
    </source>
</evidence>
<reference evidence="7" key="1">
    <citation type="submission" date="2022-11" db="UniProtKB">
        <authorList>
            <consortium name="WormBaseParasite"/>
        </authorList>
    </citation>
    <scope>IDENTIFICATION</scope>
</reference>
<feature type="compositionally biased region" description="Low complexity" evidence="3">
    <location>
        <begin position="325"/>
        <end position="343"/>
    </location>
</feature>
<protein>
    <submittedName>
        <fullName evidence="7">Rhodanese domain-containing protein</fullName>
    </submittedName>
</protein>
<dbReference type="InterPro" id="IPR001763">
    <property type="entry name" value="Rhodanese-like_dom"/>
</dbReference>
<dbReference type="PANTHER" id="PTHR11364">
    <property type="entry name" value="THIOSULFATE SULFERTANSFERASE"/>
    <property type="match status" value="1"/>
</dbReference>
<dbReference type="InterPro" id="IPR045078">
    <property type="entry name" value="TST/MPST-like"/>
</dbReference>
<feature type="compositionally biased region" description="Low complexity" evidence="3">
    <location>
        <begin position="112"/>
        <end position="126"/>
    </location>
</feature>
<feature type="compositionally biased region" description="Acidic residues" evidence="3">
    <location>
        <begin position="291"/>
        <end position="304"/>
    </location>
</feature>
<sequence length="636" mass="70308">MFSAKSQRKAWAPRATAHNNNNNGICLGERRSLPVNTSFRGTYNWGPSNAKAKNSNGEAATALDTSPTEGNLPREAYCTVEEIQLGKRHSKSPIMGNGVGTGRVQWRHEHPQQLQGKQDEQQQQQHQDGDDELEENHYEDGDDGEECKKDRIGMMYRHQQQQQQQQKTSPSKVGIFDKKVQPLPPKVPPLPPPLPPPKLFGNAKRELKPFGKTNLARFWPALAFLAFCLILLSIAFLSLWVANNNSEMRRKNQMNWPLRLVPMPTSTTTPHKVPPKVLPPATLSGQKGGEGGEEEEEEEEEEVSEAPATSPAWTSSEARTMETQSATPSSPKASSSSSAPEASHQFVVQPEELVRWLDDGQIRRRLRLFEVRDRNSFPTTPAALPPAKVLLLSSLSHNGVPVHPLQFQRFLRSEEVDDGSVVLLYDVQSPQQLWAHYALWIFRLFGLDNSLLLMGGPNWTVNGTSLITLLKGLNVPPNVSPGHSPIGIFQAQWRAEFIATFDDVLANFEGDNAASANVADIVDAQTEKEFDGHAPSVPGPSSSASGAIFGHIRSAKSVPVETLDGLSPEGQRTLFHAQFGLSPGRPIIVYDGFSSHRAAFVWTALLRANFSAELYFGAWPEWLVRAPDHLKVIPDN</sequence>
<dbReference type="Proteomes" id="UP000887572">
    <property type="component" value="Unplaced"/>
</dbReference>
<dbReference type="AlphaFoldDB" id="A0A914HJI2"/>
<name>A0A914HJI2_GLORO</name>
<feature type="compositionally biased region" description="Polar residues" evidence="3">
    <location>
        <begin position="311"/>
        <end position="324"/>
    </location>
</feature>
<feature type="region of interest" description="Disordered" evidence="3">
    <location>
        <begin position="261"/>
        <end position="344"/>
    </location>
</feature>
<accession>A0A914HJI2</accession>
<dbReference type="SUPFAM" id="SSF52821">
    <property type="entry name" value="Rhodanese/Cell cycle control phosphatase"/>
    <property type="match status" value="2"/>
</dbReference>
<dbReference type="Gene3D" id="3.40.250.10">
    <property type="entry name" value="Rhodanese-like domain"/>
    <property type="match status" value="2"/>
</dbReference>
<dbReference type="GO" id="GO:0004792">
    <property type="term" value="F:thiosulfate-cyanide sulfurtransferase activity"/>
    <property type="evidence" value="ECO:0007669"/>
    <property type="project" value="TreeGrafter"/>
</dbReference>
<dbReference type="WBParaSite" id="Gr19_v10_g17758.t1">
    <property type="protein sequence ID" value="Gr19_v10_g17758.t1"/>
    <property type="gene ID" value="Gr19_v10_g17758"/>
</dbReference>
<evidence type="ECO:0000256" key="1">
    <source>
        <dbReference type="ARBA" id="ARBA00022679"/>
    </source>
</evidence>
<keyword evidence="1" id="KW-0808">Transferase</keyword>
<dbReference type="PROSITE" id="PS50206">
    <property type="entry name" value="RHODANESE_3"/>
    <property type="match status" value="2"/>
</dbReference>
<keyword evidence="4" id="KW-0472">Membrane</keyword>